<protein>
    <submittedName>
        <fullName evidence="2">Uncharacterized protein</fullName>
    </submittedName>
</protein>
<evidence type="ECO:0000313" key="2">
    <source>
        <dbReference type="EMBL" id="KRT17746.1"/>
    </source>
</evidence>
<proteinExistence type="predicted"/>
<gene>
    <name evidence="2" type="ORF">ASU31_00155</name>
</gene>
<feature type="compositionally biased region" description="Basic and acidic residues" evidence="1">
    <location>
        <begin position="26"/>
        <end position="47"/>
    </location>
</feature>
<dbReference type="AlphaFoldDB" id="A0A0T5VVA9"/>
<accession>A0A0T5VVA9</accession>
<feature type="region of interest" description="Disordered" evidence="1">
    <location>
        <begin position="18"/>
        <end position="47"/>
    </location>
</feature>
<dbReference type="STRING" id="687842.ASU31_00155"/>
<evidence type="ECO:0000256" key="1">
    <source>
        <dbReference type="SAM" id="MobiDB-lite"/>
    </source>
</evidence>
<keyword evidence="3" id="KW-1185">Reference proteome</keyword>
<evidence type="ECO:0000313" key="3">
    <source>
        <dbReference type="Proteomes" id="UP000051950"/>
    </source>
</evidence>
<dbReference type="Proteomes" id="UP000051950">
    <property type="component" value="Unassembled WGS sequence"/>
</dbReference>
<dbReference type="OrthoDB" id="709892at2"/>
<reference evidence="2 3" key="1">
    <citation type="submission" date="2015-11" db="EMBL/GenBank/DDBJ databases">
        <title>Sequence of Pedobacter ginsenosidimutans.</title>
        <authorList>
            <person name="Carson E."/>
            <person name="Keyser V."/>
            <person name="Newman J."/>
            <person name="Miller J."/>
        </authorList>
    </citation>
    <scope>NUCLEOTIDE SEQUENCE [LARGE SCALE GENOMIC DNA]</scope>
    <source>
        <strain evidence="2 3">KACC 14530</strain>
    </source>
</reference>
<comment type="caution">
    <text evidence="2">The sequence shown here is derived from an EMBL/GenBank/DDBJ whole genome shotgun (WGS) entry which is preliminary data.</text>
</comment>
<name>A0A0T5VVA9_9SPHI</name>
<sequence>MSQIKSLAQQLKHKLEEQKGVPIIDDAEKTPVQKERQQPEDKESAREAKKIAAFLSALREFNMDGQEKILIRLDKRTIAQLKQLKVATNIEMIRVIAFALQNFLKSNPWLNDYISEKLKQMSHELD</sequence>
<organism evidence="2 3">
    <name type="scientific">Pedobacter ginsenosidimutans</name>
    <dbReference type="NCBI Taxonomy" id="687842"/>
    <lineage>
        <taxon>Bacteria</taxon>
        <taxon>Pseudomonadati</taxon>
        <taxon>Bacteroidota</taxon>
        <taxon>Sphingobacteriia</taxon>
        <taxon>Sphingobacteriales</taxon>
        <taxon>Sphingobacteriaceae</taxon>
        <taxon>Pedobacter</taxon>
    </lineage>
</organism>
<dbReference type="RefSeq" id="WP_057930375.1">
    <property type="nucleotide sequence ID" value="NZ_LMZQ01000001.1"/>
</dbReference>
<dbReference type="EMBL" id="LMZQ01000001">
    <property type="protein sequence ID" value="KRT17746.1"/>
    <property type="molecule type" value="Genomic_DNA"/>
</dbReference>